<proteinExistence type="predicted"/>
<evidence type="ECO:0000313" key="2">
    <source>
        <dbReference type="Proteomes" id="UP000019754"/>
    </source>
</evidence>
<comment type="caution">
    <text evidence="1">The sequence shown here is derived from an EMBL/GenBank/DDBJ whole genome shotgun (WGS) entry which is preliminary data.</text>
</comment>
<gene>
    <name evidence="1" type="ORF">D641_0108265</name>
</gene>
<keyword evidence="2" id="KW-1185">Reference proteome</keyword>
<organism evidence="1 2">
    <name type="scientific">Brachybacterium muris UCD-AY4</name>
    <dbReference type="NCBI Taxonomy" id="1249481"/>
    <lineage>
        <taxon>Bacteria</taxon>
        <taxon>Bacillati</taxon>
        <taxon>Actinomycetota</taxon>
        <taxon>Actinomycetes</taxon>
        <taxon>Micrococcales</taxon>
        <taxon>Dermabacteraceae</taxon>
        <taxon>Brachybacterium</taxon>
    </lineage>
</organism>
<dbReference type="AlphaFoldDB" id="A0A022KWX0"/>
<dbReference type="EMBL" id="AORC01000009">
    <property type="protein sequence ID" value="EYT49408.1"/>
    <property type="molecule type" value="Genomic_DNA"/>
</dbReference>
<dbReference type="Proteomes" id="UP000019754">
    <property type="component" value="Unassembled WGS sequence"/>
</dbReference>
<dbReference type="STRING" id="1249481.D641_0108265"/>
<dbReference type="HOGENOM" id="CLU_073055_1_0_11"/>
<accession>A0A022KWX0</accession>
<evidence type="ECO:0000313" key="1">
    <source>
        <dbReference type="EMBL" id="EYT49408.1"/>
    </source>
</evidence>
<reference evidence="1 2" key="1">
    <citation type="journal article" date="2013" name="Genome Announc.">
        <title>Draft genome sequence of an Actinobacterium, Brachybacterium muris strain UCD-AY4.</title>
        <authorList>
            <person name="Lo J.R."/>
            <person name="Lang J.M."/>
            <person name="Darling A.E."/>
            <person name="Eisen J.A."/>
            <person name="Coil D.A."/>
        </authorList>
    </citation>
    <scope>NUCLEOTIDE SEQUENCE [LARGE SCALE GENOMIC DNA]</scope>
    <source>
        <strain evidence="1 2">UCD-AY4</strain>
    </source>
</reference>
<sequence length="283" mass="30938">MADADLGVATSSALLNEGLTHAQIRTAVRRGHLRSIAPGWYAKTGANPKVVKALTAGARLTCVDASALHGLWVPPRERDDDLHIYRPRLGSACPRWAAAHGSGLRAWPETDAIASLRLALAHAIRCVDGESAAVLLESAIERGLLSIAQVQALLDDAPRRHRQRIGGISAASGSGSETRVVRALRRRGHDVEQQVYVEGVGFVDAYVSGLFLEIDGRTHHSSPESFNEDRRRDLAMRRHGLQILRLSYSQVWHSWRSTEEALLETVAQVGRQGRRRVAQLLAA</sequence>
<evidence type="ECO:0008006" key="3">
    <source>
        <dbReference type="Google" id="ProtNLM"/>
    </source>
</evidence>
<name>A0A022KWX0_9MICO</name>
<dbReference type="Gene3D" id="3.40.960.10">
    <property type="entry name" value="VSR Endonuclease"/>
    <property type="match status" value="1"/>
</dbReference>
<protein>
    <recommendedName>
        <fullName evidence="3">DUF559 domain-containing protein</fullName>
    </recommendedName>
</protein>